<dbReference type="Pfam" id="PF13843">
    <property type="entry name" value="DDE_Tnp_1_7"/>
    <property type="match status" value="1"/>
</dbReference>
<proteinExistence type="predicted"/>
<dbReference type="InterPro" id="IPR029526">
    <property type="entry name" value="PGBD"/>
</dbReference>
<evidence type="ECO:0000313" key="3">
    <source>
        <dbReference type="Proteomes" id="UP000789405"/>
    </source>
</evidence>
<dbReference type="PANTHER" id="PTHR46599">
    <property type="entry name" value="PIGGYBAC TRANSPOSABLE ELEMENT-DERIVED PROTEIN 4"/>
    <property type="match status" value="1"/>
</dbReference>
<evidence type="ECO:0000313" key="2">
    <source>
        <dbReference type="EMBL" id="CAG8823756.1"/>
    </source>
</evidence>
<protein>
    <submittedName>
        <fullName evidence="2">24211_t:CDS:1</fullName>
    </submittedName>
</protein>
<name>A0A9N9PIJ1_9GLOM</name>
<dbReference type="OrthoDB" id="2423798at2759"/>
<organism evidence="2 3">
    <name type="scientific">Dentiscutata erythropus</name>
    <dbReference type="NCBI Taxonomy" id="1348616"/>
    <lineage>
        <taxon>Eukaryota</taxon>
        <taxon>Fungi</taxon>
        <taxon>Fungi incertae sedis</taxon>
        <taxon>Mucoromycota</taxon>
        <taxon>Glomeromycotina</taxon>
        <taxon>Glomeromycetes</taxon>
        <taxon>Diversisporales</taxon>
        <taxon>Gigasporaceae</taxon>
        <taxon>Dentiscutata</taxon>
    </lineage>
</organism>
<dbReference type="Proteomes" id="UP000789405">
    <property type="component" value="Unassembled WGS sequence"/>
</dbReference>
<dbReference type="AlphaFoldDB" id="A0A9N9PIJ1"/>
<dbReference type="PANTHER" id="PTHR46599:SF3">
    <property type="entry name" value="PIGGYBAC TRANSPOSABLE ELEMENT-DERIVED PROTEIN 4"/>
    <property type="match status" value="1"/>
</dbReference>
<evidence type="ECO:0000259" key="1">
    <source>
        <dbReference type="Pfam" id="PF13843"/>
    </source>
</evidence>
<comment type="caution">
    <text evidence="2">The sequence shown here is derived from an EMBL/GenBank/DDBJ whole genome shotgun (WGS) entry which is preliminary data.</text>
</comment>
<dbReference type="EMBL" id="CAJVPY010063865">
    <property type="protein sequence ID" value="CAG8823756.1"/>
    <property type="molecule type" value="Genomic_DNA"/>
</dbReference>
<keyword evidence="3" id="KW-1185">Reference proteome</keyword>
<accession>A0A9N9PIJ1</accession>
<feature type="domain" description="PiggyBac transposable element-derived protein" evidence="1">
    <location>
        <begin position="29"/>
        <end position="125"/>
    </location>
</feature>
<reference evidence="2" key="1">
    <citation type="submission" date="2021-06" db="EMBL/GenBank/DDBJ databases">
        <authorList>
            <person name="Kallberg Y."/>
            <person name="Tangrot J."/>
            <person name="Rosling A."/>
        </authorList>
    </citation>
    <scope>NUCLEOTIDE SEQUENCE</scope>
    <source>
        <strain evidence="2">MA453B</strain>
    </source>
</reference>
<sequence>IKRYLHIAKIETKTSQLPWYSKIEPLATHIQKVYHLISQLPKSKAFDIYMDNFFTSINLFSYMRKNGYGGCGTVRTNTSKFPTCLKLKKSQKLEWDTLSGVVVDDVLAVFWMDNGPVTMLTTIHEVLGE</sequence>
<feature type="non-terminal residue" evidence="2">
    <location>
        <position position="1"/>
    </location>
</feature>
<feature type="non-terminal residue" evidence="2">
    <location>
        <position position="129"/>
    </location>
</feature>
<gene>
    <name evidence="2" type="ORF">DERYTH_LOCUS27561</name>
</gene>